<reference evidence="5 6" key="1">
    <citation type="submission" date="2020-01" db="EMBL/GenBank/DDBJ databases">
        <authorList>
            <person name="Gupta K D."/>
        </authorList>
    </citation>
    <scope>NUCLEOTIDE SEQUENCE [LARGE SCALE GENOMIC DNA]</scope>
</reference>
<dbReference type="InterPro" id="IPR019819">
    <property type="entry name" value="Carboxylesterase_B_CS"/>
</dbReference>
<feature type="domain" description="Carboxylesterase type B" evidence="4">
    <location>
        <begin position="25"/>
        <end position="521"/>
    </location>
</feature>
<proteinExistence type="inferred from homology"/>
<dbReference type="Proteomes" id="UP000467700">
    <property type="component" value="Unassembled WGS sequence"/>
</dbReference>
<dbReference type="AlphaFoldDB" id="A0A8S0W9G5"/>
<evidence type="ECO:0000313" key="6">
    <source>
        <dbReference type="Proteomes" id="UP000467700"/>
    </source>
</evidence>
<protein>
    <recommendedName>
        <fullName evidence="3">Carboxylic ester hydrolase</fullName>
        <ecNumber evidence="3">3.1.1.-</ecNumber>
    </recommendedName>
</protein>
<comment type="similarity">
    <text evidence="1 3">Belongs to the type-B carboxylesterase/lipase family.</text>
</comment>
<dbReference type="Pfam" id="PF00135">
    <property type="entry name" value="COesterase"/>
    <property type="match status" value="1"/>
</dbReference>
<keyword evidence="3" id="KW-0732">Signal</keyword>
<evidence type="ECO:0000256" key="2">
    <source>
        <dbReference type="ARBA" id="ARBA00022801"/>
    </source>
</evidence>
<feature type="signal peptide" evidence="3">
    <location>
        <begin position="1"/>
        <end position="23"/>
    </location>
</feature>
<dbReference type="EC" id="3.1.1.-" evidence="3"/>
<name>A0A8S0W9G5_CYCAE</name>
<dbReference type="InterPro" id="IPR050309">
    <property type="entry name" value="Type-B_Carboxylest/Lipase"/>
</dbReference>
<dbReference type="PROSITE" id="PS00122">
    <property type="entry name" value="CARBOXYLESTERASE_B_1"/>
    <property type="match status" value="1"/>
</dbReference>
<dbReference type="Gene3D" id="3.40.50.1820">
    <property type="entry name" value="alpha/beta hydrolase"/>
    <property type="match status" value="1"/>
</dbReference>
<dbReference type="InterPro" id="IPR029058">
    <property type="entry name" value="AB_hydrolase_fold"/>
</dbReference>
<organism evidence="5 6">
    <name type="scientific">Cyclocybe aegerita</name>
    <name type="common">Black poplar mushroom</name>
    <name type="synonym">Agrocybe aegerita</name>
    <dbReference type="NCBI Taxonomy" id="1973307"/>
    <lineage>
        <taxon>Eukaryota</taxon>
        <taxon>Fungi</taxon>
        <taxon>Dikarya</taxon>
        <taxon>Basidiomycota</taxon>
        <taxon>Agaricomycotina</taxon>
        <taxon>Agaricomycetes</taxon>
        <taxon>Agaricomycetidae</taxon>
        <taxon>Agaricales</taxon>
        <taxon>Agaricineae</taxon>
        <taxon>Bolbitiaceae</taxon>
        <taxon>Cyclocybe</taxon>
    </lineage>
</organism>
<evidence type="ECO:0000256" key="1">
    <source>
        <dbReference type="ARBA" id="ARBA00005964"/>
    </source>
</evidence>
<dbReference type="GO" id="GO:0016787">
    <property type="term" value="F:hydrolase activity"/>
    <property type="evidence" value="ECO:0007669"/>
    <property type="project" value="UniProtKB-KW"/>
</dbReference>
<comment type="caution">
    <text evidence="5">The sequence shown here is derived from an EMBL/GenBank/DDBJ whole genome shotgun (WGS) entry which is preliminary data.</text>
</comment>
<dbReference type="OrthoDB" id="408631at2759"/>
<evidence type="ECO:0000313" key="5">
    <source>
        <dbReference type="EMBL" id="CAA7262256.1"/>
    </source>
</evidence>
<gene>
    <name evidence="5" type="ORF">AAE3_LOCUS4485</name>
</gene>
<dbReference type="PANTHER" id="PTHR11559">
    <property type="entry name" value="CARBOXYLESTERASE"/>
    <property type="match status" value="1"/>
</dbReference>
<evidence type="ECO:0000259" key="4">
    <source>
        <dbReference type="Pfam" id="PF00135"/>
    </source>
</evidence>
<keyword evidence="6" id="KW-1185">Reference proteome</keyword>
<dbReference type="PROSITE" id="PS00941">
    <property type="entry name" value="CARBOXYLESTERASE_B_2"/>
    <property type="match status" value="1"/>
</dbReference>
<evidence type="ECO:0000256" key="3">
    <source>
        <dbReference type="RuleBase" id="RU361235"/>
    </source>
</evidence>
<dbReference type="InterPro" id="IPR002018">
    <property type="entry name" value="CarbesteraseB"/>
</dbReference>
<dbReference type="SUPFAM" id="SSF53474">
    <property type="entry name" value="alpha/beta-Hydrolases"/>
    <property type="match status" value="1"/>
</dbReference>
<feature type="chain" id="PRO_5035964221" description="Carboxylic ester hydrolase" evidence="3">
    <location>
        <begin position="24"/>
        <end position="566"/>
    </location>
</feature>
<sequence length="566" mass="61172">MSLKSSALFLSYLLLNCVAKASPATVVKLSYGSFEGKSSGNLVEFFGIPFASPPIGDLRFAPPTPPKPFQGVRQATEFAPPCPQQTLNFTPPGAIILSNFSEDCLYLNVIKPANIKTGQKLPVVFYVYGGGFQIGDTSQVVGDALVNRSLTLDTPVIYVTAAYRLNGFGFLGGKEVKAARIGNTGIRDQRFALEWVQKHISAFGGDASKVTIWGISAGSISVGIHTLLDDGNPHGLFRGANSGGPVVLPNIISQQQYFDSLVADTNCTTSVDRLKCLRDAPFDTLMAAINNTPDLFSYQSIRLAWQPMVDGDLIVRDPQISVKSGKFAKIPLIAGCVEDEGTLMSLSTLNITTNAQFLEYMKFNFFNGISDADLEALEQAYPDDITQVRIALLSSSFSSWAPNPFSLKGSPFNTGTEYAVTPQYKRLAALQGDLLFHSPRRSFSRVAAFRQPVYGYLDKRSTNSSVGAVHGGDLVHWSGTSNTTDFIATDALIYFTHTGNPNAPPGSISLLGNSKWEPYGSSVGNPPLFTFENGWPAIGTTSDTFRNEAMELLAKLSWNEIGNRGV</sequence>
<accession>A0A8S0W9G5</accession>
<keyword evidence="2 3" id="KW-0378">Hydrolase</keyword>
<dbReference type="InterPro" id="IPR019826">
    <property type="entry name" value="Carboxylesterase_B_AS"/>
</dbReference>
<dbReference type="EMBL" id="CACVBS010000035">
    <property type="protein sequence ID" value="CAA7262256.1"/>
    <property type="molecule type" value="Genomic_DNA"/>
</dbReference>